<reference evidence="2" key="1">
    <citation type="submission" date="2022-12" db="EMBL/GenBank/DDBJ databases">
        <title>Paraconexibacter alkalitolerans sp. nov. and Baekduia alba sp. nov., isolated from soil and emended description of the genera Paraconexibacter (Chun et al., 2020) and Baekduia (An et al., 2020).</title>
        <authorList>
            <person name="Vieira S."/>
            <person name="Huber K.J."/>
            <person name="Geppert A."/>
            <person name="Wolf J."/>
            <person name="Neumann-Schaal M."/>
            <person name="Muesken M."/>
            <person name="Overmann J."/>
        </authorList>
    </citation>
    <scope>NUCLEOTIDE SEQUENCE</scope>
    <source>
        <strain evidence="2">AEG42_29</strain>
    </source>
</reference>
<evidence type="ECO:0000313" key="2">
    <source>
        <dbReference type="EMBL" id="XAY05281.1"/>
    </source>
</evidence>
<proteinExistence type="predicted"/>
<organism evidence="2">
    <name type="scientific">Paraconexibacter sp. AEG42_29</name>
    <dbReference type="NCBI Taxonomy" id="2997339"/>
    <lineage>
        <taxon>Bacteria</taxon>
        <taxon>Bacillati</taxon>
        <taxon>Actinomycetota</taxon>
        <taxon>Thermoleophilia</taxon>
        <taxon>Solirubrobacterales</taxon>
        <taxon>Paraconexibacteraceae</taxon>
        <taxon>Paraconexibacter</taxon>
    </lineage>
</organism>
<dbReference type="PROSITE" id="PS51257">
    <property type="entry name" value="PROKAR_LIPOPROTEIN"/>
    <property type="match status" value="1"/>
</dbReference>
<evidence type="ECO:0008006" key="3">
    <source>
        <dbReference type="Google" id="ProtNLM"/>
    </source>
</evidence>
<keyword evidence="1" id="KW-0732">Signal</keyword>
<dbReference type="AlphaFoldDB" id="A0AAU7AUA3"/>
<sequence>MSGRTRRGVQVPAAAGVLLAVLALAGCGGDQEGAGAQLVVTQDFGTRSIADLPQPTTRPGSTILELLSANVPGVRTATIAAQPQLSAVGPVTNATVDGRTKRWTLFVNGVGEDAEGPGQELDDNDVVWWDHHDTGAAARVPAVVGSFPAPFRNGVEGKRMPLRIECSPADIPACQKVQDAMTAAGVFAAQGGLQQSITDETLRIIVGPWERIRDDDTARLLEGGPRVSGVYARPTPDGRSIALLDATGKQTRELGPGSGLIAATRLRDGQPVWFITGPDVAGVSAAAQALDQGNLKDHYALAVDDGRAVAVPEVGVAVRP</sequence>
<feature type="chain" id="PRO_5043391818" description="DUF4430 domain-containing protein" evidence="1">
    <location>
        <begin position="26"/>
        <end position="320"/>
    </location>
</feature>
<evidence type="ECO:0000256" key="1">
    <source>
        <dbReference type="SAM" id="SignalP"/>
    </source>
</evidence>
<dbReference type="RefSeq" id="WP_354701794.1">
    <property type="nucleotide sequence ID" value="NZ_CP114014.1"/>
</dbReference>
<dbReference type="EMBL" id="CP114014">
    <property type="protein sequence ID" value="XAY05281.1"/>
    <property type="molecule type" value="Genomic_DNA"/>
</dbReference>
<feature type="signal peptide" evidence="1">
    <location>
        <begin position="1"/>
        <end position="25"/>
    </location>
</feature>
<name>A0AAU7AUA3_9ACTN</name>
<protein>
    <recommendedName>
        <fullName evidence="3">DUF4430 domain-containing protein</fullName>
    </recommendedName>
</protein>
<accession>A0AAU7AUA3</accession>
<gene>
    <name evidence="2" type="ORF">DSM112329_02129</name>
</gene>
<dbReference type="KEGG" id="parq:DSM112329_02129"/>